<name>A0A0N7MSU9_9BACT</name>
<dbReference type="EMBL" id="FAOP01000002">
    <property type="protein sequence ID" value="CUU02065.1"/>
    <property type="molecule type" value="Genomic_DNA"/>
</dbReference>
<feature type="transmembrane region" description="Helical" evidence="1">
    <location>
        <begin position="7"/>
        <end position="29"/>
    </location>
</feature>
<accession>A0A0P1LQ00</accession>
<accession>A0A0P1MM54</accession>
<gene>
    <name evidence="2" type="ORF">JGI4_00432</name>
</gene>
<accession>A0A0P1MAI8</accession>
<accession>A0A0P1LHN2</accession>
<evidence type="ECO:0000313" key="2">
    <source>
        <dbReference type="EMBL" id="CUU02065.1"/>
    </source>
</evidence>
<keyword evidence="1" id="KW-1133">Transmembrane helix</keyword>
<dbReference type="AlphaFoldDB" id="A0A0N7MSU9"/>
<protein>
    <submittedName>
        <fullName evidence="2">Uncharacterized protein</fullName>
    </submittedName>
</protein>
<reference evidence="2 3" key="1">
    <citation type="submission" date="2015-11" db="EMBL/GenBank/DDBJ databases">
        <authorList>
            <person name="Zhang Y."/>
            <person name="Guo Z."/>
        </authorList>
    </citation>
    <scope>NUCLEOTIDE SEQUENCE [LARGE SCALE GENOMIC DNA]</scope>
    <source>
        <strain evidence="2">JGI-4</strain>
    </source>
</reference>
<dbReference type="RefSeq" id="WP_255301252.1">
    <property type="nucleotide sequence ID" value="NZ_CZVJ01000054.1"/>
</dbReference>
<accession>A0A0N7MY00</accession>
<proteinExistence type="predicted"/>
<keyword evidence="1" id="KW-0472">Membrane</keyword>
<organism evidence="2 3">
    <name type="scientific">Candidatus Kryptonium thompsonii</name>
    <dbReference type="NCBI Taxonomy" id="1633631"/>
    <lineage>
        <taxon>Bacteria</taxon>
        <taxon>Pseudomonadati</taxon>
        <taxon>Candidatus Kryptoniota</taxon>
        <taxon>Candidatus Kryptonium</taxon>
    </lineage>
</organism>
<evidence type="ECO:0000256" key="1">
    <source>
        <dbReference type="SAM" id="Phobius"/>
    </source>
</evidence>
<dbReference type="STRING" id="1633631.GCA_001442925_00434"/>
<accession>A0A0S4MW93</accession>
<accession>A0A0P1PAH6</accession>
<sequence length="43" mass="5034">MRKFANFLLLVLLPIALVAVIILLVRFLAVDEKHLFDESEIFY</sequence>
<evidence type="ECO:0000313" key="3">
    <source>
        <dbReference type="Proteomes" id="UP000182011"/>
    </source>
</evidence>
<accession>A0A0N7MSU9</accession>
<dbReference type="Proteomes" id="UP000182011">
    <property type="component" value="Unassembled WGS sequence"/>
</dbReference>
<accession>A0A0P1LCU0</accession>
<keyword evidence="1" id="KW-0812">Transmembrane</keyword>